<dbReference type="AlphaFoldDB" id="A0A6J8B825"/>
<reference evidence="2 3" key="1">
    <citation type="submission" date="2020-06" db="EMBL/GenBank/DDBJ databases">
        <authorList>
            <person name="Li R."/>
            <person name="Bekaert M."/>
        </authorList>
    </citation>
    <scope>NUCLEOTIDE SEQUENCE [LARGE SCALE GENOMIC DNA]</scope>
    <source>
        <strain evidence="3">wild</strain>
    </source>
</reference>
<evidence type="ECO:0000313" key="2">
    <source>
        <dbReference type="EMBL" id="CAC5380045.1"/>
    </source>
</evidence>
<keyword evidence="3" id="KW-1185">Reference proteome</keyword>
<protein>
    <submittedName>
        <fullName evidence="2">Uncharacterized protein</fullName>
    </submittedName>
</protein>
<sequence>MTKIEDPGLRLSSQYGIYMPLLSMEYSLSSLQSSSLQGYAYVGAICPQSRQSIMDKSEDYRMITVAAHELGRRDQNLKKPKSSLSEDTIILLSEKHKQNNIDNTEFKAETSIKDRIAAFSGTAGSSSSCTDSVPKTKVNVSNDRPKTIAKPKTVFTKSLPEDTKMDNKFNETPLRPPGRNGVETIKFKAAEKSLSHLTQKGDTDFVTKSGKFQSRPPFEKPVGACKSADGSSGKTSIDCNEPAKVLQYKPIVYGKQKSNTKNVNA</sequence>
<feature type="compositionally biased region" description="Polar residues" evidence="1">
    <location>
        <begin position="229"/>
        <end position="238"/>
    </location>
</feature>
<evidence type="ECO:0000313" key="3">
    <source>
        <dbReference type="Proteomes" id="UP000507470"/>
    </source>
</evidence>
<feature type="region of interest" description="Disordered" evidence="1">
    <location>
        <begin position="124"/>
        <end position="143"/>
    </location>
</feature>
<dbReference type="Proteomes" id="UP000507470">
    <property type="component" value="Unassembled WGS sequence"/>
</dbReference>
<organism evidence="2 3">
    <name type="scientific">Mytilus coruscus</name>
    <name type="common">Sea mussel</name>
    <dbReference type="NCBI Taxonomy" id="42192"/>
    <lineage>
        <taxon>Eukaryota</taxon>
        <taxon>Metazoa</taxon>
        <taxon>Spiralia</taxon>
        <taxon>Lophotrochozoa</taxon>
        <taxon>Mollusca</taxon>
        <taxon>Bivalvia</taxon>
        <taxon>Autobranchia</taxon>
        <taxon>Pteriomorphia</taxon>
        <taxon>Mytilida</taxon>
        <taxon>Mytiloidea</taxon>
        <taxon>Mytilidae</taxon>
        <taxon>Mytilinae</taxon>
        <taxon>Mytilus</taxon>
    </lineage>
</organism>
<dbReference type="EMBL" id="CACVKT020002820">
    <property type="protein sequence ID" value="CAC5380045.1"/>
    <property type="molecule type" value="Genomic_DNA"/>
</dbReference>
<accession>A0A6J8B825</accession>
<proteinExistence type="predicted"/>
<gene>
    <name evidence="2" type="ORF">MCOR_16038</name>
</gene>
<name>A0A6J8B825_MYTCO</name>
<evidence type="ECO:0000256" key="1">
    <source>
        <dbReference type="SAM" id="MobiDB-lite"/>
    </source>
</evidence>
<feature type="region of interest" description="Disordered" evidence="1">
    <location>
        <begin position="204"/>
        <end position="238"/>
    </location>
</feature>